<protein>
    <recommendedName>
        <fullName evidence="3">PIN domain-containing protein</fullName>
    </recommendedName>
</protein>
<dbReference type="SUPFAM" id="SSF88723">
    <property type="entry name" value="PIN domain-like"/>
    <property type="match status" value="1"/>
</dbReference>
<dbReference type="EMBL" id="FRYK01000005">
    <property type="protein sequence ID" value="SHO74030.1"/>
    <property type="molecule type" value="Genomic_DNA"/>
</dbReference>
<evidence type="ECO:0008006" key="3">
    <source>
        <dbReference type="Google" id="ProtNLM"/>
    </source>
</evidence>
<dbReference type="STRING" id="416016.SAMN05443547_2410"/>
<evidence type="ECO:0000313" key="2">
    <source>
        <dbReference type="Proteomes" id="UP000184611"/>
    </source>
</evidence>
<proteinExistence type="predicted"/>
<dbReference type="InterPro" id="IPR021799">
    <property type="entry name" value="PIN-like_prokaryotic"/>
</dbReference>
<organism evidence="1 2">
    <name type="scientific">Flavobacterium cucumis</name>
    <dbReference type="NCBI Taxonomy" id="416016"/>
    <lineage>
        <taxon>Bacteria</taxon>
        <taxon>Pseudomonadati</taxon>
        <taxon>Bacteroidota</taxon>
        <taxon>Flavobacteriia</taxon>
        <taxon>Flavobacteriales</taxon>
        <taxon>Flavobacteriaceae</taxon>
        <taxon>Flavobacterium</taxon>
    </lineage>
</organism>
<dbReference type="Pfam" id="PF11848">
    <property type="entry name" value="DUF3368"/>
    <property type="match status" value="1"/>
</dbReference>
<dbReference type="Proteomes" id="UP000184611">
    <property type="component" value="Unassembled WGS sequence"/>
</dbReference>
<dbReference type="AlphaFoldDB" id="A0A1M7ZYZ4"/>
<keyword evidence="2" id="KW-1185">Reference proteome</keyword>
<reference evidence="2" key="1">
    <citation type="submission" date="2016-12" db="EMBL/GenBank/DDBJ databases">
        <authorList>
            <person name="Varghese N."/>
            <person name="Submissions S."/>
        </authorList>
    </citation>
    <scope>NUCLEOTIDE SEQUENCE [LARGE SCALE GENOMIC DNA]</scope>
    <source>
        <strain evidence="2">DSM 18830</strain>
    </source>
</reference>
<name>A0A1M7ZYZ4_9FLAO</name>
<dbReference type="InterPro" id="IPR029060">
    <property type="entry name" value="PIN-like_dom_sf"/>
</dbReference>
<accession>A0A1M7ZYZ4</accession>
<evidence type="ECO:0000313" key="1">
    <source>
        <dbReference type="EMBL" id="SHO74030.1"/>
    </source>
</evidence>
<sequence>MMVKKISAEPRILLDCDVIIHFTKAGQQLQLPKIFPDRFVILDKVKAELDKRKKSIVALEHFLEWSKIAVIPFPKEKEILIEYARLKSSMGDGEAACMAVAKHTKDYIASSNLKDIKAYCDYFGIVYLTTMDILLEAYQKGIMSEAQCDAFIKEVKSKDSKLIDGIDTVKQYEEKVKK</sequence>
<gene>
    <name evidence="1" type="ORF">SAMN05443547_2410</name>
</gene>